<reference evidence="1" key="1">
    <citation type="submission" date="2020-07" db="EMBL/GenBank/DDBJ databases">
        <title>Severe corrosion of carbon steel in oil field produced water can be linked to methanogenic archaea containing a special type of NiFe hydrogenase.</title>
        <authorList>
            <person name="Lahme S."/>
            <person name="Mand J."/>
            <person name="Longwell J."/>
            <person name="Smith R."/>
            <person name="Enning D."/>
        </authorList>
    </citation>
    <scope>NUCLEOTIDE SEQUENCE</scope>
    <source>
        <strain evidence="1">MIC098Bin6</strain>
    </source>
</reference>
<evidence type="ECO:0000313" key="1">
    <source>
        <dbReference type="EMBL" id="MBG0779578.1"/>
    </source>
</evidence>
<gene>
    <name evidence="1" type="ORF">H0S81_06590</name>
</gene>
<protein>
    <submittedName>
        <fullName evidence="1">Uncharacterized protein</fullName>
    </submittedName>
</protein>
<proteinExistence type="predicted"/>
<dbReference type="EMBL" id="JACCQK010000366">
    <property type="protein sequence ID" value="MBG0779578.1"/>
    <property type="molecule type" value="Genomic_DNA"/>
</dbReference>
<comment type="caution">
    <text evidence="1">The sequence shown here is derived from an EMBL/GenBank/DDBJ whole genome shotgun (WGS) entry which is preliminary data.</text>
</comment>
<feature type="non-terminal residue" evidence="1">
    <location>
        <position position="90"/>
    </location>
</feature>
<dbReference type="AlphaFoldDB" id="A0A931CZY4"/>
<sequence>MENKVPEKAKLLEKLKANGFNVPEFVYVSAKKFETKDFKALEAFLDVHRESFKVIARSAHPLESEYKGGTFDSLETYADIGGIIYARNRI</sequence>
<name>A0A931CZY4_9BACT</name>
<evidence type="ECO:0000313" key="2">
    <source>
        <dbReference type="Proteomes" id="UP000706172"/>
    </source>
</evidence>
<dbReference type="Proteomes" id="UP000706172">
    <property type="component" value="Unassembled WGS sequence"/>
</dbReference>
<accession>A0A931CZY4</accession>
<organism evidence="1 2">
    <name type="scientific">Desulfotignum balticum</name>
    <dbReference type="NCBI Taxonomy" id="115781"/>
    <lineage>
        <taxon>Bacteria</taxon>
        <taxon>Pseudomonadati</taxon>
        <taxon>Thermodesulfobacteriota</taxon>
        <taxon>Desulfobacteria</taxon>
        <taxon>Desulfobacterales</taxon>
        <taxon>Desulfobacteraceae</taxon>
        <taxon>Desulfotignum</taxon>
    </lineage>
</organism>